<dbReference type="STRING" id="345632.GPICK_12645"/>
<name>A0A0B5BHY5_9BACT</name>
<feature type="chain" id="PRO_5002113729" evidence="1">
    <location>
        <begin position="23"/>
        <end position="421"/>
    </location>
</feature>
<dbReference type="InterPro" id="IPR010870">
    <property type="entry name" value="Porin_O/P"/>
</dbReference>
<keyword evidence="3" id="KW-1185">Reference proteome</keyword>
<dbReference type="InterPro" id="IPR023614">
    <property type="entry name" value="Porin_dom_sf"/>
</dbReference>
<keyword evidence="1" id="KW-0732">Signal</keyword>
<accession>A0A0B5BHY5</accession>
<proteinExistence type="predicted"/>
<evidence type="ECO:0000313" key="3">
    <source>
        <dbReference type="Proteomes" id="UP000057609"/>
    </source>
</evidence>
<dbReference type="EMBL" id="CP009788">
    <property type="protein sequence ID" value="AJE04095.1"/>
    <property type="molecule type" value="Genomic_DNA"/>
</dbReference>
<reference evidence="2 3" key="1">
    <citation type="journal article" date="2015" name="Genome Announc.">
        <title>Complete Genome of Geobacter pickeringii G13T, a Metal-Reducing Isolate from Sedimentary Kaolin Deposits.</title>
        <authorList>
            <person name="Badalamenti J.P."/>
            <person name="Bond D.R."/>
        </authorList>
    </citation>
    <scope>NUCLEOTIDE SEQUENCE [LARGE SCALE GENOMIC DNA]</scope>
    <source>
        <strain evidence="2 3">G13</strain>
    </source>
</reference>
<sequence length="421" mass="46512">MKSRLIAVGALAAVLAGQSAFAKTLEDVLKEKGVITEEDYKEVNKSRPVSYKLGQGFTFTSPDEKFQGSIGGSMQLRYTFTDLDDANGSQTDTSEFKLRRIKLFFNGYAYSKDLTYKLQMNLAELNNSNKNNTSKFLEETYVNYRILDEAQLRFGQDKVPFARQELVSTTALQFVDRSFVTDAFKPSYDIGLALHGKVAGGLVGYQAGVYGGAGQNTFRSSNDNSFAARIVANPLGDMAYSESDVDNSAKPLVSVGASYFRDTIKNTAGALETNNLSFANTKSGWLGMGLSTFNPNEKIDTNSYGIDAAFKWHGFSAQGEYFLAQADGQTTNNTLRAHGFYAQAGYFILPGQLEVAARYGYLDPNRDVTQNIQTQTQGAVSYFFAKHNLKVQADVTNIHQQYATKSNTDDMQYRLQAQVIF</sequence>
<evidence type="ECO:0000313" key="2">
    <source>
        <dbReference type="EMBL" id="AJE04095.1"/>
    </source>
</evidence>
<dbReference type="HOGENOM" id="CLU_031025_4_1_7"/>
<dbReference type="AlphaFoldDB" id="A0A0B5BHY5"/>
<protein>
    <submittedName>
        <fullName evidence="2">Porin</fullName>
    </submittedName>
</protein>
<dbReference type="Gene3D" id="2.40.160.10">
    <property type="entry name" value="Porin"/>
    <property type="match status" value="1"/>
</dbReference>
<feature type="signal peptide" evidence="1">
    <location>
        <begin position="1"/>
        <end position="22"/>
    </location>
</feature>
<dbReference type="Proteomes" id="UP000057609">
    <property type="component" value="Chromosome"/>
</dbReference>
<dbReference type="OrthoDB" id="976976at2"/>
<evidence type="ECO:0000256" key="1">
    <source>
        <dbReference type="SAM" id="SignalP"/>
    </source>
</evidence>
<gene>
    <name evidence="2" type="ORF">GPICK_12645</name>
</gene>
<dbReference type="SUPFAM" id="SSF56935">
    <property type="entry name" value="Porins"/>
    <property type="match status" value="1"/>
</dbReference>
<dbReference type="Pfam" id="PF07396">
    <property type="entry name" value="Porin_O_P"/>
    <property type="match status" value="1"/>
</dbReference>
<dbReference type="KEGG" id="gpi:GPICK_12645"/>
<organism evidence="2 3">
    <name type="scientific">Geobacter pickeringii</name>
    <dbReference type="NCBI Taxonomy" id="345632"/>
    <lineage>
        <taxon>Bacteria</taxon>
        <taxon>Pseudomonadati</taxon>
        <taxon>Thermodesulfobacteriota</taxon>
        <taxon>Desulfuromonadia</taxon>
        <taxon>Geobacterales</taxon>
        <taxon>Geobacteraceae</taxon>
        <taxon>Geobacter</taxon>
    </lineage>
</organism>
<dbReference type="RefSeq" id="WP_039743786.1">
    <property type="nucleotide sequence ID" value="NZ_CP009788.1"/>
</dbReference>